<dbReference type="EMBL" id="GFTR01000579">
    <property type="protein sequence ID" value="JAW15847.1"/>
    <property type="molecule type" value="Transcribed_RNA"/>
</dbReference>
<proteinExistence type="predicted"/>
<feature type="chain" id="PRO_5012465935" evidence="1">
    <location>
        <begin position="26"/>
        <end position="75"/>
    </location>
</feature>
<reference evidence="2" key="1">
    <citation type="journal article" date="2018" name="PLoS Negl. Trop. Dis.">
        <title>An insight into the salivary gland and fat body transcriptome of Panstrongylus lignarius (Hemiptera: Heteroptera), the main vector of Chagas disease in Peru.</title>
        <authorList>
            <person name="Nevoa J.C."/>
            <person name="Mendes M.T."/>
            <person name="da Silva M.V."/>
            <person name="Soares S.C."/>
            <person name="Oliveira C.J.F."/>
            <person name="Ribeiro J.M.C."/>
        </authorList>
    </citation>
    <scope>NUCLEOTIDE SEQUENCE</scope>
</reference>
<evidence type="ECO:0000256" key="1">
    <source>
        <dbReference type="SAM" id="SignalP"/>
    </source>
</evidence>
<name>A0A224XTI3_9HEMI</name>
<feature type="signal peptide" evidence="1">
    <location>
        <begin position="1"/>
        <end position="25"/>
    </location>
</feature>
<evidence type="ECO:0000313" key="2">
    <source>
        <dbReference type="EMBL" id="JAW15847.1"/>
    </source>
</evidence>
<sequence>MSELKMMQGTLILLVILAGFNTSQSASSNTFGLSAAAAPPVFEAAKTFAVNTALFFTASIIRSFKSDGSNCRNNF</sequence>
<keyword evidence="1" id="KW-0732">Signal</keyword>
<accession>A0A224XTI3</accession>
<dbReference type="AlphaFoldDB" id="A0A224XTI3"/>
<organism evidence="2">
    <name type="scientific">Panstrongylus lignarius</name>
    <dbReference type="NCBI Taxonomy" id="156445"/>
    <lineage>
        <taxon>Eukaryota</taxon>
        <taxon>Metazoa</taxon>
        <taxon>Ecdysozoa</taxon>
        <taxon>Arthropoda</taxon>
        <taxon>Hexapoda</taxon>
        <taxon>Insecta</taxon>
        <taxon>Pterygota</taxon>
        <taxon>Neoptera</taxon>
        <taxon>Paraneoptera</taxon>
        <taxon>Hemiptera</taxon>
        <taxon>Heteroptera</taxon>
        <taxon>Panheteroptera</taxon>
        <taxon>Cimicomorpha</taxon>
        <taxon>Reduviidae</taxon>
        <taxon>Triatominae</taxon>
        <taxon>Panstrongylus</taxon>
    </lineage>
</organism>
<protein>
    <submittedName>
        <fullName evidence="2">Putative secreted protein</fullName>
    </submittedName>
</protein>